<gene>
    <name evidence="1" type="ORF">SHKM778_59750</name>
</gene>
<name>A0AAT9HQL3_9ACTN</name>
<accession>A0AAT9HQL3</accession>
<reference evidence="1" key="2">
    <citation type="submission" date="2024-07" db="EMBL/GenBank/DDBJ databases">
        <title>Streptomyces haneummycinica sp. nov., a new antibiotic-producing actinobacterium isolated from marine sediment.</title>
        <authorList>
            <person name="Uemura M."/>
            <person name="Hamada M."/>
            <person name="Hirano S."/>
            <person name="Kobayashi K."/>
            <person name="Ohshiro T."/>
            <person name="Kobayashi T."/>
            <person name="Terahara T."/>
        </authorList>
    </citation>
    <scope>NUCLEOTIDE SEQUENCE</scope>
    <source>
        <strain evidence="1">KM77-8</strain>
    </source>
</reference>
<reference evidence="1" key="1">
    <citation type="submission" date="2024-06" db="EMBL/GenBank/DDBJ databases">
        <authorList>
            <consortium name="consrtm"/>
            <person name="Uemura M."/>
            <person name="Terahara T."/>
        </authorList>
    </citation>
    <scope>NUCLEOTIDE SEQUENCE</scope>
    <source>
        <strain evidence="1">KM77-8</strain>
    </source>
</reference>
<protein>
    <submittedName>
        <fullName evidence="1">Uncharacterized protein</fullName>
    </submittedName>
</protein>
<proteinExistence type="predicted"/>
<evidence type="ECO:0000313" key="1">
    <source>
        <dbReference type="EMBL" id="BFO19587.1"/>
    </source>
</evidence>
<organism evidence="1">
    <name type="scientific">Streptomyces haneummycinicus</name>
    <dbReference type="NCBI Taxonomy" id="3074435"/>
    <lineage>
        <taxon>Bacteria</taxon>
        <taxon>Bacillati</taxon>
        <taxon>Actinomycetota</taxon>
        <taxon>Actinomycetes</taxon>
        <taxon>Kitasatosporales</taxon>
        <taxon>Streptomycetaceae</taxon>
        <taxon>Streptomyces</taxon>
    </lineage>
</organism>
<sequence>MTPDRAVNSGSKPDFDLFETPASAENAVVAANSANRAPGSERTVRIFSHSAWNAGANGMGQASWGCAANSVSAAVRSR</sequence>
<dbReference type="EMBL" id="AP035768">
    <property type="protein sequence ID" value="BFO19587.1"/>
    <property type="molecule type" value="Genomic_DNA"/>
</dbReference>
<dbReference type="AlphaFoldDB" id="A0AAT9HQL3"/>